<dbReference type="Proteomes" id="UP000019484">
    <property type="component" value="Unassembled WGS sequence"/>
</dbReference>
<dbReference type="EMBL" id="AMWN01000007">
    <property type="protein sequence ID" value="EXJ81868.1"/>
    <property type="molecule type" value="Genomic_DNA"/>
</dbReference>
<feature type="region of interest" description="Disordered" evidence="1">
    <location>
        <begin position="435"/>
        <end position="535"/>
    </location>
</feature>
<feature type="region of interest" description="Disordered" evidence="1">
    <location>
        <begin position="1"/>
        <end position="118"/>
    </location>
</feature>
<feature type="compositionally biased region" description="Low complexity" evidence="1">
    <location>
        <begin position="1"/>
        <end position="19"/>
    </location>
</feature>
<dbReference type="GeneID" id="19162788"/>
<feature type="region of interest" description="Disordered" evidence="1">
    <location>
        <begin position="138"/>
        <end position="368"/>
    </location>
</feature>
<feature type="compositionally biased region" description="Polar residues" evidence="1">
    <location>
        <begin position="304"/>
        <end position="324"/>
    </location>
</feature>
<feature type="compositionally biased region" description="Low complexity" evidence="1">
    <location>
        <begin position="503"/>
        <end position="526"/>
    </location>
</feature>
<feature type="compositionally biased region" description="Basic and acidic residues" evidence="1">
    <location>
        <begin position="460"/>
        <end position="470"/>
    </location>
</feature>
<dbReference type="RefSeq" id="XP_007726989.1">
    <property type="nucleotide sequence ID" value="XM_007728799.1"/>
</dbReference>
<dbReference type="AlphaFoldDB" id="W9XNU7"/>
<evidence type="ECO:0000313" key="2">
    <source>
        <dbReference type="EMBL" id="EXJ81868.1"/>
    </source>
</evidence>
<dbReference type="eggNOG" id="ENOG502SUCZ">
    <property type="taxonomic scope" value="Eukaryota"/>
</dbReference>
<comment type="caution">
    <text evidence="2">The sequence shown here is derived from an EMBL/GenBank/DDBJ whole genome shotgun (WGS) entry which is preliminary data.</text>
</comment>
<gene>
    <name evidence="2" type="ORF">A1O1_07933</name>
</gene>
<accession>W9XNU7</accession>
<sequence>MQEKVSSASQPANPPAARSMQRCEDPCTPDEDLHKPLREIENANKTSQGNCLTITEEPGPSDQNNGDVQSQPEKPRLTIRQIREAAQSKVQARQESHPPTPPSVPPPKKKPSILGGLFQVREPTQVALNQVAAQLVAQHGSTSATKVPNVRLEKMPDFVPKVNSKWDGIPDGVKQMQKKEKEREKDRSKSSRRDGSGNTYLRTGSRDRRDDERGSLNSRTSSSTTDSLASRGRSSGSHTASARTRFYAPSANSSGDLASQHRTDRLLPGRHSRPSPSPTNQSQANSVDSVPKVRGLQREVDTVPSRSLSLKQHTTQDNGPSNPSIDGRLRVGQSVSAQVPPSPGNEPLPAHSASPVFTPTELSPVTPTFEGQPNYNHNLSAAPKENFIFTSSGPGVLGQPAVAHNSKTNLASGTFLAGEAQELALADNDTDRRMADLPENVEGNDEDVTGNPSTTPRKQKALEKRPDSSRARLGSRANMLVKEEVTPWEVQGKKQTSVSAQKPVAAASPRATPSPRNRFHKPFPFFGKDKDKSSA</sequence>
<feature type="compositionally biased region" description="Polar residues" evidence="1">
    <location>
        <begin position="355"/>
        <end position="368"/>
    </location>
</feature>
<dbReference type="OrthoDB" id="4117770at2759"/>
<feature type="compositionally biased region" description="Polar residues" evidence="1">
    <location>
        <begin position="278"/>
        <end position="288"/>
    </location>
</feature>
<feature type="compositionally biased region" description="Polar residues" evidence="1">
    <location>
        <begin position="215"/>
        <end position="242"/>
    </location>
</feature>
<proteinExistence type="predicted"/>
<keyword evidence="3" id="KW-1185">Reference proteome</keyword>
<dbReference type="HOGENOM" id="CLU_029459_0_0_1"/>
<name>W9XNU7_9EURO</name>
<feature type="compositionally biased region" description="Basic and acidic residues" evidence="1">
    <location>
        <begin position="204"/>
        <end position="214"/>
    </location>
</feature>
<feature type="compositionally biased region" description="Polar residues" evidence="1">
    <location>
        <begin position="61"/>
        <end position="72"/>
    </location>
</feature>
<feature type="compositionally biased region" description="Basic and acidic residues" evidence="1">
    <location>
        <begin position="177"/>
        <end position="195"/>
    </location>
</feature>
<organism evidence="2 3">
    <name type="scientific">Capronia coronata CBS 617.96</name>
    <dbReference type="NCBI Taxonomy" id="1182541"/>
    <lineage>
        <taxon>Eukaryota</taxon>
        <taxon>Fungi</taxon>
        <taxon>Dikarya</taxon>
        <taxon>Ascomycota</taxon>
        <taxon>Pezizomycotina</taxon>
        <taxon>Eurotiomycetes</taxon>
        <taxon>Chaetothyriomycetidae</taxon>
        <taxon>Chaetothyriales</taxon>
        <taxon>Herpotrichiellaceae</taxon>
        <taxon>Capronia</taxon>
    </lineage>
</organism>
<evidence type="ECO:0000313" key="3">
    <source>
        <dbReference type="Proteomes" id="UP000019484"/>
    </source>
</evidence>
<feature type="compositionally biased region" description="Basic and acidic residues" evidence="1">
    <location>
        <begin position="21"/>
        <end position="42"/>
    </location>
</feature>
<feature type="compositionally biased region" description="Polar residues" evidence="1">
    <location>
        <begin position="43"/>
        <end position="53"/>
    </location>
</feature>
<reference evidence="2 3" key="1">
    <citation type="submission" date="2013-03" db="EMBL/GenBank/DDBJ databases">
        <title>The Genome Sequence of Capronia coronata CBS 617.96.</title>
        <authorList>
            <consortium name="The Broad Institute Genomics Platform"/>
            <person name="Cuomo C."/>
            <person name="de Hoog S."/>
            <person name="Gorbushina A."/>
            <person name="Walker B."/>
            <person name="Young S.K."/>
            <person name="Zeng Q."/>
            <person name="Gargeya S."/>
            <person name="Fitzgerald M."/>
            <person name="Haas B."/>
            <person name="Abouelleil A."/>
            <person name="Allen A.W."/>
            <person name="Alvarado L."/>
            <person name="Arachchi H.M."/>
            <person name="Berlin A.M."/>
            <person name="Chapman S.B."/>
            <person name="Gainer-Dewar J."/>
            <person name="Goldberg J."/>
            <person name="Griggs A."/>
            <person name="Gujja S."/>
            <person name="Hansen M."/>
            <person name="Howarth C."/>
            <person name="Imamovic A."/>
            <person name="Ireland A."/>
            <person name="Larimer J."/>
            <person name="McCowan C."/>
            <person name="Murphy C."/>
            <person name="Pearson M."/>
            <person name="Poon T.W."/>
            <person name="Priest M."/>
            <person name="Roberts A."/>
            <person name="Saif S."/>
            <person name="Shea T."/>
            <person name="Sisk P."/>
            <person name="Sykes S."/>
            <person name="Wortman J."/>
            <person name="Nusbaum C."/>
            <person name="Birren B."/>
        </authorList>
    </citation>
    <scope>NUCLEOTIDE SEQUENCE [LARGE SCALE GENOMIC DNA]</scope>
    <source>
        <strain evidence="2 3">CBS 617.96</strain>
    </source>
</reference>
<protein>
    <submittedName>
        <fullName evidence="2">Uncharacterized protein</fullName>
    </submittedName>
</protein>
<evidence type="ECO:0000256" key="1">
    <source>
        <dbReference type="SAM" id="MobiDB-lite"/>
    </source>
</evidence>